<evidence type="ECO:0000313" key="2">
    <source>
        <dbReference type="EMBL" id="CAI9972010.1"/>
    </source>
</evidence>
<organism evidence="2">
    <name type="scientific">Hexamita inflata</name>
    <dbReference type="NCBI Taxonomy" id="28002"/>
    <lineage>
        <taxon>Eukaryota</taxon>
        <taxon>Metamonada</taxon>
        <taxon>Diplomonadida</taxon>
        <taxon>Hexamitidae</taxon>
        <taxon>Hexamitinae</taxon>
        <taxon>Hexamita</taxon>
    </lineage>
</organism>
<evidence type="ECO:0000313" key="4">
    <source>
        <dbReference type="Proteomes" id="UP001642409"/>
    </source>
</evidence>
<reference evidence="3 4" key="2">
    <citation type="submission" date="2024-07" db="EMBL/GenBank/DDBJ databases">
        <authorList>
            <person name="Akdeniz Z."/>
        </authorList>
    </citation>
    <scope>NUCLEOTIDE SEQUENCE [LARGE SCALE GENOMIC DNA]</scope>
</reference>
<evidence type="ECO:0000313" key="3">
    <source>
        <dbReference type="EMBL" id="CAL6058121.1"/>
    </source>
</evidence>
<accession>A0AA86UU93</accession>
<feature type="region of interest" description="Disordered" evidence="1">
    <location>
        <begin position="75"/>
        <end position="116"/>
    </location>
</feature>
<dbReference type="EMBL" id="CATOUU010001103">
    <property type="protein sequence ID" value="CAI9972010.1"/>
    <property type="molecule type" value="Genomic_DNA"/>
</dbReference>
<feature type="compositionally biased region" description="Polar residues" evidence="1">
    <location>
        <begin position="98"/>
        <end position="116"/>
    </location>
</feature>
<name>A0AA86UU93_9EUKA</name>
<keyword evidence="4" id="KW-1185">Reference proteome</keyword>
<dbReference type="EMBL" id="CAXDID020000219">
    <property type="protein sequence ID" value="CAL6058121.1"/>
    <property type="molecule type" value="Genomic_DNA"/>
</dbReference>
<comment type="caution">
    <text evidence="2">The sequence shown here is derived from an EMBL/GenBank/DDBJ whole genome shotgun (WGS) entry which is preliminary data.</text>
</comment>
<reference evidence="2" key="1">
    <citation type="submission" date="2023-06" db="EMBL/GenBank/DDBJ databases">
        <authorList>
            <person name="Kurt Z."/>
        </authorList>
    </citation>
    <scope>NUCLEOTIDE SEQUENCE</scope>
</reference>
<proteinExistence type="predicted"/>
<evidence type="ECO:0000256" key="1">
    <source>
        <dbReference type="SAM" id="MobiDB-lite"/>
    </source>
</evidence>
<gene>
    <name evidence="3" type="ORF">HINF_LOCUS48011</name>
    <name evidence="2" type="ORF">HINF_LOCUS59655</name>
</gene>
<dbReference type="Proteomes" id="UP001642409">
    <property type="component" value="Unassembled WGS sequence"/>
</dbReference>
<dbReference type="AlphaFoldDB" id="A0AA86UU93"/>
<sequence>MLLYFISILQNQCQNLTSSSQHYDQLVVCKYACKYEKYNNKQLFSTSAINQRIVFVQSVWIWCVNPSHFNCQSRFSSEQRPRPGSLSACAGKQRGSRKTGTSASSRTGQTTLNSSQRSFWSKTAFVTGRQ</sequence>
<protein>
    <submittedName>
        <fullName evidence="3">Hypothetical_protein</fullName>
    </submittedName>
</protein>